<proteinExistence type="predicted"/>
<evidence type="ECO:0000256" key="1">
    <source>
        <dbReference type="SAM" id="MobiDB-lite"/>
    </source>
</evidence>
<dbReference type="Pfam" id="PF01464">
    <property type="entry name" value="SLT"/>
    <property type="match status" value="1"/>
</dbReference>
<dbReference type="EMBL" id="MZ326863">
    <property type="protein sequence ID" value="QYW02339.1"/>
    <property type="molecule type" value="Genomic_DNA"/>
</dbReference>
<protein>
    <submittedName>
        <fullName evidence="3">Lytic transglycosylase</fullName>
    </submittedName>
</protein>
<organism evidence="3 4">
    <name type="scientific">Burkholderia phage Paku</name>
    <dbReference type="NCBI Taxonomy" id="2859650"/>
    <lineage>
        <taxon>Viruses</taxon>
        <taxon>Duplodnaviria</taxon>
        <taxon>Heunggongvirae</taxon>
        <taxon>Uroviricota</taxon>
        <taxon>Caudoviricetes</taxon>
        <taxon>Autographivirales</taxon>
        <taxon>Autonotataviridae</taxon>
        <taxon>Pakuvirus</taxon>
        <taxon>Pakuvirus paku</taxon>
    </lineage>
</organism>
<feature type="region of interest" description="Disordered" evidence="1">
    <location>
        <begin position="483"/>
        <end position="504"/>
    </location>
</feature>
<dbReference type="InterPro" id="IPR023346">
    <property type="entry name" value="Lysozyme-like_dom_sf"/>
</dbReference>
<feature type="region of interest" description="Disordered" evidence="1">
    <location>
        <begin position="434"/>
        <end position="453"/>
    </location>
</feature>
<evidence type="ECO:0000313" key="3">
    <source>
        <dbReference type="EMBL" id="QYW02339.1"/>
    </source>
</evidence>
<dbReference type="SUPFAM" id="SSF53955">
    <property type="entry name" value="Lysozyme-like"/>
    <property type="match status" value="1"/>
</dbReference>
<name>A0AAE7WN91_9CAUD</name>
<evidence type="ECO:0000313" key="4">
    <source>
        <dbReference type="Proteomes" id="UP000827220"/>
    </source>
</evidence>
<sequence>MNFTQDQMDKLADNDRAIGAPAGASAAQIWQESRNDPNAVSRKGALGYAQVMPKTLTNVEAALGRRLDPRNFDDALQIQRYVMTQNMQRFGNYGDALRAYNSGWNPEKWSNAETNAYVSAITGEDGVSTSGVPFVAPGMGKGSGIDPMQTPMMKALTMRENAQPVADARVDDAAFDSTPLRGSLDSMGLEDAAYAESAAGIRALSEKTDFAESFVRAAHWDTLAGRLQDAFQAGAPDPNWRMSDAQKHYVATEAPEIWADNHLRDYVGGAFSQADYERRLGMAQQQADFQRRAAQSGWTSTAGQLLAGAGDPVMLVATLGAGSIANAARAAFAVRAAEGVTGVVSSMAEGAAGNMLAAHAITRMDNGSDNWPELFRQGVLGAMLGGLGHAAGLMGEVRAKAEPEVGAKLDGHALDAHIAGQNERIDDIIGRSAGEVRSEDPNAGIHDSDPLADHKIVTESETRPGDNGAGDSKIADAVDEFKAEQAEKAEAEAQAKVDADKPTLEQRGEMVDQIWQRRMQELDAQTERDVVSGAEDRVNDEWASAEAIRLGNLKDELLSNSERARGATTDSHTELMRLATDAQDPMIRALARRLMETQEGRSAAPIFEHPGSAQKGGDTRSHYNPAAHEIHVWAHDAIDHPVHAAKRAAGQSPRGGLNRDELMLHEIAHSVTAQKVVYGKRMPQSAHGQLVSQLDKLRQRALREYKGTDANTRYYLKNVDEFIAGLYSGQSAFIDHLKSLKVKNGNILSKTVDAVRALLGLKPGEVNMLTKALGLSDHLVSTPLRADMPYARPSGRSVLTAPGVAREDVPLGALAQKMADQLQNWTEVLPKETEKLRRNAATWYDSIRGKKMGAIGKAVAVLDSVGMTLGRSANKDVRYIASMLAEDPTGVNRQHSSSAAIDKVILASNWRKPVAEVWHRILPELMTNEERVRWSQGIFAGDAEKRISRLVQEERLANRNARLSGEEYVSQAHPLVKQMAAVIDGMWKDMTEMGAKYGEAKSTAIGKRGWQGYLPYAWDWRELQSMYNDPTRAGEWNSFKGMLRQQYMAKVIEPALDKLNKVGPATQDATMELHRKVSEQAANLTDRYLTQIIRDPEARIAGSDDHFGAVAADMLKADFKGQKVTGAMADDFKKALVDVISDRTRTEFDLLARQPDGTRLLDYIDTDIGRMVEGQSSEFAGRIALAKRGLKDDAHWTAMKDALVSRGANHEEMKALDFLHKSLTDRLGNKDNVIAQFLAQTAHMSMMGKLGFNALADSASIIASSGVSGMFKAVFNGMGKDTALMKQLNRVASSAMGLDHRLHFGETRAGATLNHTGSALQDSAMWRRIGYQGMDIVGKLSGAHYVAKALHRGFVPLLAEDLAKAISGSTIENGVITGTGHSHLNPARLVDSGLTADRVARIKEAIATHDANRKDGELFSWDAWDRTHPGAAEDMIGAIHRVTGQALQRAYIGETPRWLSEGIVGKYAGQFKKYGITAQEKQLMRNAFIADRNSATGFVMGTAWGAALYYAKTMASTVGMTDAQREKYIREHMHGIHLASGIAVMTNVSGMLGDGLDAANILMGGQTNAGGSPIVALGQLQAMSKAAGAVGGAALGVLNGGTNPLTDKPVNYVKNARTAMRVLPGANTLIGSALANELNQ</sequence>
<evidence type="ECO:0000259" key="2">
    <source>
        <dbReference type="Pfam" id="PF01464"/>
    </source>
</evidence>
<dbReference type="Gene3D" id="1.10.530.10">
    <property type="match status" value="1"/>
</dbReference>
<keyword evidence="4" id="KW-1185">Reference proteome</keyword>
<gene>
    <name evidence="3" type="ORF">CPT_Paku_045</name>
</gene>
<dbReference type="CDD" id="cd00254">
    <property type="entry name" value="LT-like"/>
    <property type="match status" value="1"/>
</dbReference>
<dbReference type="Proteomes" id="UP000827220">
    <property type="component" value="Segment"/>
</dbReference>
<feature type="domain" description="Transglycosylase SLT" evidence="2">
    <location>
        <begin position="29"/>
        <end position="109"/>
    </location>
</feature>
<reference evidence="3" key="1">
    <citation type="submission" date="2021-06" db="EMBL/GenBank/DDBJ databases">
        <title>Complete genome sequence of Burkholderia cenocepacia phage Paku.</title>
        <authorList>
            <person name="Rezene S."/>
            <person name="Yao G."/>
            <person name="Burrowes B."/>
            <person name="Liu M."/>
            <person name="Gill J."/>
        </authorList>
    </citation>
    <scope>NUCLEOTIDE SEQUENCE</scope>
</reference>
<dbReference type="InterPro" id="IPR008258">
    <property type="entry name" value="Transglycosylase_SLT_dom_1"/>
</dbReference>
<accession>A0AAE7WN91</accession>